<organism evidence="4 5">
    <name type="scientific">Pichia californica</name>
    <dbReference type="NCBI Taxonomy" id="460514"/>
    <lineage>
        <taxon>Eukaryota</taxon>
        <taxon>Fungi</taxon>
        <taxon>Dikarya</taxon>
        <taxon>Ascomycota</taxon>
        <taxon>Saccharomycotina</taxon>
        <taxon>Pichiomycetes</taxon>
        <taxon>Pichiales</taxon>
        <taxon>Pichiaceae</taxon>
        <taxon>Pichia</taxon>
    </lineage>
</organism>
<dbReference type="SFLD" id="SFLDS00019">
    <property type="entry name" value="Glutathione_Transferase_(cytos"/>
    <property type="match status" value="1"/>
</dbReference>
<reference evidence="4" key="1">
    <citation type="submission" date="2020-11" db="EMBL/GenBank/DDBJ databases">
        <title>Kefir isolates.</title>
        <authorList>
            <person name="Marcisauskas S."/>
            <person name="Kim Y."/>
            <person name="Blasche S."/>
        </authorList>
    </citation>
    <scope>NUCLEOTIDE SEQUENCE</scope>
    <source>
        <strain evidence="4">Olga-1</strain>
    </source>
</reference>
<proteinExistence type="inferred from homology"/>
<dbReference type="EMBL" id="PUHW01000194">
    <property type="protein sequence ID" value="KAG0687983.1"/>
    <property type="molecule type" value="Genomic_DNA"/>
</dbReference>
<dbReference type="Pfam" id="PF00043">
    <property type="entry name" value="GST_C"/>
    <property type="match status" value="1"/>
</dbReference>
<dbReference type="Gene3D" id="1.20.1050.10">
    <property type="match status" value="1"/>
</dbReference>
<dbReference type="PANTHER" id="PTHR43986">
    <property type="entry name" value="ELONGATION FACTOR 1-GAMMA"/>
    <property type="match status" value="1"/>
</dbReference>
<dbReference type="InterPro" id="IPR004046">
    <property type="entry name" value="GST_C"/>
</dbReference>
<sequence length="193" mass="22372">MFGTLYYNPAFARSNWLLALSEFLDIKLEGKVSYESPEFNKLFPLERTPAFISSNGFKLTESLAIAYYLVNKSKNPEFSGITEEEKASNWKWYSFITSDMINLVSAILDDSNSDKNLNKLSENFEKNLQYIDDYLSKNKSLVSDSIVICDIFARCFFIMIKGFKLDYSKYENINRFIEDVSIHPIFSKILSKN</sequence>
<dbReference type="InterPro" id="IPR050802">
    <property type="entry name" value="EF-GSTs"/>
</dbReference>
<dbReference type="PANTHER" id="PTHR43986:SF1">
    <property type="entry name" value="ELONGATION FACTOR 1-GAMMA"/>
    <property type="match status" value="1"/>
</dbReference>
<dbReference type="CDD" id="cd03044">
    <property type="entry name" value="GST_N_EF1Bgamma"/>
    <property type="match status" value="1"/>
</dbReference>
<gene>
    <name evidence="4" type="ORF">C6P40_001547</name>
</gene>
<dbReference type="InterPro" id="IPR010987">
    <property type="entry name" value="Glutathione-S-Trfase_C-like"/>
</dbReference>
<keyword evidence="5" id="KW-1185">Reference proteome</keyword>
<comment type="similarity">
    <text evidence="1">Belongs to the GST superfamily.</text>
</comment>
<dbReference type="Pfam" id="PF02798">
    <property type="entry name" value="GST_N"/>
    <property type="match status" value="1"/>
</dbReference>
<dbReference type="SUPFAM" id="SSF47616">
    <property type="entry name" value="GST C-terminal domain-like"/>
    <property type="match status" value="1"/>
</dbReference>
<dbReference type="AlphaFoldDB" id="A0A9P6WLL8"/>
<evidence type="ECO:0000259" key="3">
    <source>
        <dbReference type="PROSITE" id="PS50405"/>
    </source>
</evidence>
<dbReference type="GO" id="GO:0005737">
    <property type="term" value="C:cytoplasm"/>
    <property type="evidence" value="ECO:0007669"/>
    <property type="project" value="TreeGrafter"/>
</dbReference>
<dbReference type="Proteomes" id="UP000697127">
    <property type="component" value="Unassembled WGS sequence"/>
</dbReference>
<dbReference type="PROSITE" id="PS50405">
    <property type="entry name" value="GST_CTER"/>
    <property type="match status" value="1"/>
</dbReference>
<dbReference type="InterPro" id="IPR036249">
    <property type="entry name" value="Thioredoxin-like_sf"/>
</dbReference>
<dbReference type="GO" id="GO:0006414">
    <property type="term" value="P:translational elongation"/>
    <property type="evidence" value="ECO:0007669"/>
    <property type="project" value="TreeGrafter"/>
</dbReference>
<dbReference type="OrthoDB" id="249703at2759"/>
<feature type="domain" description="GST N-terminal" evidence="2">
    <location>
        <begin position="1"/>
        <end position="77"/>
    </location>
</feature>
<accession>A0A9P6WLL8</accession>
<dbReference type="InterPro" id="IPR040079">
    <property type="entry name" value="Glutathione_S-Trfase"/>
</dbReference>
<protein>
    <recommendedName>
        <fullName evidence="6">Glutathione S-transferase</fullName>
    </recommendedName>
</protein>
<evidence type="ECO:0000313" key="5">
    <source>
        <dbReference type="Proteomes" id="UP000697127"/>
    </source>
</evidence>
<dbReference type="InterPro" id="IPR036282">
    <property type="entry name" value="Glutathione-S-Trfase_C_sf"/>
</dbReference>
<comment type="caution">
    <text evidence="4">The sequence shown here is derived from an EMBL/GenBank/DDBJ whole genome shotgun (WGS) entry which is preliminary data.</text>
</comment>
<dbReference type="GO" id="GO:0005634">
    <property type="term" value="C:nucleus"/>
    <property type="evidence" value="ECO:0007669"/>
    <property type="project" value="TreeGrafter"/>
</dbReference>
<dbReference type="FunFam" id="3.40.30.10:FF:000142">
    <property type="entry name" value="Elongation factor 1 gamma"/>
    <property type="match status" value="1"/>
</dbReference>
<name>A0A9P6WLL8_9ASCO</name>
<evidence type="ECO:0000259" key="2">
    <source>
        <dbReference type="PROSITE" id="PS50404"/>
    </source>
</evidence>
<evidence type="ECO:0008006" key="6">
    <source>
        <dbReference type="Google" id="ProtNLM"/>
    </source>
</evidence>
<dbReference type="Gene3D" id="3.40.30.10">
    <property type="entry name" value="Glutaredoxin"/>
    <property type="match status" value="1"/>
</dbReference>
<evidence type="ECO:0000256" key="1">
    <source>
        <dbReference type="RuleBase" id="RU003494"/>
    </source>
</evidence>
<evidence type="ECO:0000313" key="4">
    <source>
        <dbReference type="EMBL" id="KAG0687983.1"/>
    </source>
</evidence>
<dbReference type="InterPro" id="IPR004045">
    <property type="entry name" value="Glutathione_S-Trfase_N"/>
</dbReference>
<feature type="domain" description="GST C-terminal" evidence="3">
    <location>
        <begin position="82"/>
        <end position="193"/>
    </location>
</feature>
<dbReference type="PROSITE" id="PS50404">
    <property type="entry name" value="GST_NTER"/>
    <property type="match status" value="1"/>
</dbReference>
<dbReference type="SUPFAM" id="SSF52833">
    <property type="entry name" value="Thioredoxin-like"/>
    <property type="match status" value="1"/>
</dbReference>